<accession>A0A829HM89</accession>
<dbReference type="Proteomes" id="UP000014969">
    <property type="component" value="Unassembled WGS sequence"/>
</dbReference>
<feature type="domain" description="TNase-like" evidence="2">
    <location>
        <begin position="1"/>
        <end position="79"/>
    </location>
</feature>
<evidence type="ECO:0000313" key="3">
    <source>
        <dbReference type="EMBL" id="EPQ21009.1"/>
    </source>
</evidence>
<proteinExistence type="predicted"/>
<feature type="region of interest" description="Disordered" evidence="1">
    <location>
        <begin position="74"/>
        <end position="93"/>
    </location>
</feature>
<dbReference type="EMBL" id="ATFQ01000040">
    <property type="protein sequence ID" value="EPQ21009.1"/>
    <property type="molecule type" value="Genomic_DNA"/>
</dbReference>
<dbReference type="InterPro" id="IPR035437">
    <property type="entry name" value="SNase_OB-fold_sf"/>
</dbReference>
<organism evidence="3 4">
    <name type="scientific">Mycobacteroides abscessus subsp. bolletii CRM-0020</name>
    <dbReference type="NCBI Taxonomy" id="1306401"/>
    <lineage>
        <taxon>Bacteria</taxon>
        <taxon>Bacillati</taxon>
        <taxon>Actinomycetota</taxon>
        <taxon>Actinomycetes</taxon>
        <taxon>Mycobacteriales</taxon>
        <taxon>Mycobacteriaceae</taxon>
        <taxon>Mycobacteroides</taxon>
        <taxon>Mycobacteroides abscessus</taxon>
    </lineage>
</organism>
<protein>
    <recommendedName>
        <fullName evidence="2">TNase-like domain-containing protein</fullName>
    </recommendedName>
</protein>
<sequence length="93" mass="10185">MLDGQRVALVSDSSQGNTDKFGRTLAFVFLPNGQNFSVESVREGYAHAYVFNHTPSRYAEQIAAAEQEARDAHRGLWSPATCDGHTDSVSLEP</sequence>
<dbReference type="Gene3D" id="2.40.50.90">
    <property type="match status" value="1"/>
</dbReference>
<gene>
    <name evidence="3" type="ORF">J108_23655</name>
</gene>
<dbReference type="SUPFAM" id="SSF50199">
    <property type="entry name" value="Staphylococcal nuclease"/>
    <property type="match status" value="1"/>
</dbReference>
<dbReference type="PROSITE" id="PS50830">
    <property type="entry name" value="TNASE_3"/>
    <property type="match status" value="1"/>
</dbReference>
<reference evidence="3 4" key="1">
    <citation type="journal article" date="2013" name="Genome Announc.">
        <title>Genome Sequence of an Epidemic Isolate of Mycobacterium abscessus subsp. bolletii from Rio de Janeiro, Brazil.</title>
        <authorList>
            <person name="Davidson R.M."/>
            <person name="Reynolds P.R."/>
            <person name="Farias-Hesson E."/>
            <person name="Duarte R.S."/>
            <person name="Jackson M."/>
            <person name="Strong M."/>
        </authorList>
    </citation>
    <scope>NUCLEOTIDE SEQUENCE [LARGE SCALE GENOMIC DNA]</scope>
    <source>
        <strain evidence="3 4">CRM-0020</strain>
    </source>
</reference>
<evidence type="ECO:0000256" key="1">
    <source>
        <dbReference type="SAM" id="MobiDB-lite"/>
    </source>
</evidence>
<dbReference type="InterPro" id="IPR016071">
    <property type="entry name" value="Staphylococal_nuclease_OB-fold"/>
</dbReference>
<evidence type="ECO:0000313" key="4">
    <source>
        <dbReference type="Proteomes" id="UP000014969"/>
    </source>
</evidence>
<evidence type="ECO:0000259" key="2">
    <source>
        <dbReference type="PROSITE" id="PS50830"/>
    </source>
</evidence>
<dbReference type="AlphaFoldDB" id="A0A829HM89"/>
<name>A0A829HM89_9MYCO</name>
<dbReference type="Pfam" id="PF00565">
    <property type="entry name" value="SNase"/>
    <property type="match status" value="1"/>
</dbReference>
<comment type="caution">
    <text evidence="3">The sequence shown here is derived from an EMBL/GenBank/DDBJ whole genome shotgun (WGS) entry which is preliminary data.</text>
</comment>